<comment type="caution">
    <text evidence="1">The sequence shown here is derived from an EMBL/GenBank/DDBJ whole genome shotgun (WGS) entry which is preliminary data.</text>
</comment>
<reference evidence="1 3" key="1">
    <citation type="submission" date="2019-08" db="EMBL/GenBank/DDBJ databases">
        <title>Genomes of sea-ice associated Colwellia species.</title>
        <authorList>
            <person name="Bowman J.P."/>
        </authorList>
    </citation>
    <scope>NUCLEOTIDE SEQUENCE [LARGE SCALE GENOMIC DNA]</scope>
    <source>
        <strain evidence="1 3">ACAM 607</strain>
    </source>
</reference>
<sequence>MPKPRSQQISLLDTPYYHICSRTVRKAFLCGVDKET</sequence>
<protein>
    <submittedName>
        <fullName evidence="1">Transposase</fullName>
    </submittedName>
</protein>
<accession>A0ABY3H9M7</accession>
<proteinExistence type="predicted"/>
<feature type="non-terminal residue" evidence="1">
    <location>
        <position position="36"/>
    </location>
</feature>
<gene>
    <name evidence="2" type="ORF">ESZ26_10390</name>
    <name evidence="1" type="ORF">ESZ26_17955</name>
</gene>
<organism evidence="1 3">
    <name type="scientific">Colwellia hornerae</name>
    <dbReference type="NCBI Taxonomy" id="89402"/>
    <lineage>
        <taxon>Bacteria</taxon>
        <taxon>Pseudomonadati</taxon>
        <taxon>Pseudomonadota</taxon>
        <taxon>Gammaproteobacteria</taxon>
        <taxon>Alteromonadales</taxon>
        <taxon>Colwelliaceae</taxon>
        <taxon>Colwellia</taxon>
    </lineage>
</organism>
<evidence type="ECO:0000313" key="2">
    <source>
        <dbReference type="EMBL" id="TWX59361.1"/>
    </source>
</evidence>
<keyword evidence="3" id="KW-1185">Reference proteome</keyword>
<dbReference type="EMBL" id="VOLR01000038">
    <property type="protein sequence ID" value="TWX54303.1"/>
    <property type="molecule type" value="Genomic_DNA"/>
</dbReference>
<evidence type="ECO:0000313" key="3">
    <source>
        <dbReference type="Proteomes" id="UP000321525"/>
    </source>
</evidence>
<dbReference type="Proteomes" id="UP000321525">
    <property type="component" value="Unassembled WGS sequence"/>
</dbReference>
<evidence type="ECO:0000313" key="1">
    <source>
        <dbReference type="EMBL" id="TWX54303.1"/>
    </source>
</evidence>
<name>A0ABY3H9M7_9GAMM</name>
<dbReference type="EMBL" id="VOLR01000012">
    <property type="protein sequence ID" value="TWX59361.1"/>
    <property type="molecule type" value="Genomic_DNA"/>
</dbReference>